<evidence type="ECO:0000256" key="1">
    <source>
        <dbReference type="ARBA" id="ARBA00007406"/>
    </source>
</evidence>
<dbReference type="SMART" id="SM00846">
    <property type="entry name" value="Gp_dh_N"/>
    <property type="match status" value="1"/>
</dbReference>
<keyword evidence="8" id="KW-1185">Reference proteome</keyword>
<evidence type="ECO:0000256" key="2">
    <source>
        <dbReference type="ARBA" id="ARBA00023002"/>
    </source>
</evidence>
<organism evidence="7 8">
    <name type="scientific">Pelagibacter ubique</name>
    <dbReference type="NCBI Taxonomy" id="198252"/>
    <lineage>
        <taxon>Bacteria</taxon>
        <taxon>Pseudomonadati</taxon>
        <taxon>Pseudomonadota</taxon>
        <taxon>Alphaproteobacteria</taxon>
        <taxon>Candidatus Pelagibacterales</taxon>
        <taxon>Candidatus Pelagibacteraceae</taxon>
        <taxon>Candidatus Pelagibacter</taxon>
    </lineage>
</organism>
<gene>
    <name evidence="7" type="ORF">VP91_00001710</name>
</gene>
<dbReference type="EMBL" id="LANA01000001">
    <property type="protein sequence ID" value="NMN67040.1"/>
    <property type="molecule type" value="Genomic_DNA"/>
</dbReference>
<comment type="caution">
    <text evidence="7">The sequence shown here is derived from an EMBL/GenBank/DDBJ whole genome shotgun (WGS) entry which is preliminary data.</text>
</comment>
<keyword evidence="2 4" id="KW-0560">Oxidoreductase</keyword>
<dbReference type="Gene3D" id="3.40.50.720">
    <property type="entry name" value="NAD(P)-binding Rossmann-like Domain"/>
    <property type="match status" value="1"/>
</dbReference>
<dbReference type="InterPro" id="IPR036291">
    <property type="entry name" value="NAD(P)-bd_dom_sf"/>
</dbReference>
<dbReference type="PRINTS" id="PR00078">
    <property type="entry name" value="G3PDHDRGNASE"/>
</dbReference>
<dbReference type="PIRSF" id="PIRSF000149">
    <property type="entry name" value="GAP_DH"/>
    <property type="match status" value="1"/>
</dbReference>
<evidence type="ECO:0000256" key="3">
    <source>
        <dbReference type="RuleBase" id="RU000397"/>
    </source>
</evidence>
<dbReference type="PROSITE" id="PS00071">
    <property type="entry name" value="GAPDH"/>
    <property type="match status" value="1"/>
</dbReference>
<dbReference type="Pfam" id="PF02800">
    <property type="entry name" value="Gp_dh_C"/>
    <property type="match status" value="1"/>
</dbReference>
<accession>A0ABX1T1F9</accession>
<dbReference type="Pfam" id="PF00044">
    <property type="entry name" value="Gp_dh_N"/>
    <property type="match status" value="1"/>
</dbReference>
<dbReference type="EC" id="1.2.1.-" evidence="4"/>
<name>A0ABX1T1F9_PELUQ</name>
<reference evidence="7 8" key="1">
    <citation type="submission" date="2019-07" db="EMBL/GenBank/DDBJ databases">
        <title>SAR11 Genome Evolution.</title>
        <authorList>
            <person name="Giovannoni S."/>
        </authorList>
    </citation>
    <scope>NUCLEOTIDE SEQUENCE [LARGE SCALE GENOMIC DNA]</scope>
    <source>
        <strain evidence="7 8">HTCC9565</strain>
    </source>
</reference>
<dbReference type="Proteomes" id="UP001166004">
    <property type="component" value="Unassembled WGS sequence"/>
</dbReference>
<evidence type="ECO:0000259" key="6">
    <source>
        <dbReference type="SMART" id="SM00846"/>
    </source>
</evidence>
<dbReference type="InterPro" id="IPR020829">
    <property type="entry name" value="GlycerAld_3-P_DH_cat"/>
</dbReference>
<dbReference type="SUPFAM" id="SSF51735">
    <property type="entry name" value="NAD(P)-binding Rossmann-fold domains"/>
    <property type="match status" value="1"/>
</dbReference>
<sequence>MKIKVGINGMGRIGRMVIRAIIESQNKDIEIKHINNRSNSEASCTLIKYDSIHGKFNANLDFDENHLIINQKKITFSQDTKIENINWKKFDVDYVFECTGKFNSKEKLLAHIKNGAKKVIVSAPCKDADKTIVYGVNENILSKEDQIVSAASCTTNCLAPVANVLNESFEIEKGFMTTIHAFTSDQRILDNSHKDPRRARSASQSIVPTSTGASKAIGEIIPSLKGKLEGVAMRVPTPNVSLIELVFCTKKEIDKEKINEAFAQATKKQSKRVLEITEEKLVSIDFNHNSASAIVDSSLTSVVGKNMGKISAWYDNEWGFSNRMCDIAEYLHKIS</sequence>
<protein>
    <recommendedName>
        <fullName evidence="4">Glyceraldehyde-3-phosphate dehydrogenase</fullName>
        <ecNumber evidence="4">1.2.1.-</ecNumber>
    </recommendedName>
</protein>
<dbReference type="CDD" id="cd18126">
    <property type="entry name" value="GAPDH_I_C"/>
    <property type="match status" value="1"/>
</dbReference>
<feature type="region of interest" description="Disordered" evidence="5">
    <location>
        <begin position="190"/>
        <end position="210"/>
    </location>
</feature>
<dbReference type="InterPro" id="IPR020830">
    <property type="entry name" value="GlycerAld_3-P_DH_AS"/>
</dbReference>
<dbReference type="SUPFAM" id="SSF55347">
    <property type="entry name" value="Glyceraldehyde-3-phosphate dehydrogenase-like, C-terminal domain"/>
    <property type="match status" value="1"/>
</dbReference>
<dbReference type="Gene3D" id="3.30.360.10">
    <property type="entry name" value="Dihydrodipicolinate Reductase, domain 2"/>
    <property type="match status" value="1"/>
</dbReference>
<dbReference type="RefSeq" id="WP_169035559.1">
    <property type="nucleotide sequence ID" value="NZ_LANA01000001.1"/>
</dbReference>
<dbReference type="InterPro" id="IPR020831">
    <property type="entry name" value="GlycerAld/Erythrose_P_DH"/>
</dbReference>
<evidence type="ECO:0000313" key="7">
    <source>
        <dbReference type="EMBL" id="NMN67040.1"/>
    </source>
</evidence>
<evidence type="ECO:0000256" key="4">
    <source>
        <dbReference type="RuleBase" id="RU361160"/>
    </source>
</evidence>
<proteinExistence type="inferred from homology"/>
<dbReference type="InterPro" id="IPR006424">
    <property type="entry name" value="Glyceraldehyde-3-P_DH_1"/>
</dbReference>
<comment type="similarity">
    <text evidence="1 3">Belongs to the glyceraldehyde-3-phosphate dehydrogenase family.</text>
</comment>
<dbReference type="InterPro" id="IPR020828">
    <property type="entry name" value="GlycerAld_3-P_DH_NAD(P)-bd"/>
</dbReference>
<dbReference type="CDD" id="cd05214">
    <property type="entry name" value="GAPDH_I_N"/>
    <property type="match status" value="1"/>
</dbReference>
<dbReference type="PANTHER" id="PTHR43148">
    <property type="entry name" value="GLYCERALDEHYDE-3-PHOSPHATE DEHYDROGENASE 2"/>
    <property type="match status" value="1"/>
</dbReference>
<feature type="compositionally biased region" description="Polar residues" evidence="5">
    <location>
        <begin position="201"/>
        <end position="210"/>
    </location>
</feature>
<evidence type="ECO:0000313" key="8">
    <source>
        <dbReference type="Proteomes" id="UP001166004"/>
    </source>
</evidence>
<dbReference type="NCBIfam" id="TIGR01534">
    <property type="entry name" value="GAPDH-I"/>
    <property type="match status" value="1"/>
</dbReference>
<feature type="domain" description="Glyceraldehyde 3-phosphate dehydrogenase NAD(P) binding" evidence="6">
    <location>
        <begin position="3"/>
        <end position="153"/>
    </location>
</feature>
<evidence type="ECO:0000256" key="5">
    <source>
        <dbReference type="SAM" id="MobiDB-lite"/>
    </source>
</evidence>